<evidence type="ECO:0000313" key="10">
    <source>
        <dbReference type="EMBL" id="QIE54288.1"/>
    </source>
</evidence>
<dbReference type="InterPro" id="IPR050093">
    <property type="entry name" value="ABC_SmlMolc_Importer"/>
</dbReference>
<dbReference type="AlphaFoldDB" id="A0A7L5BUD5"/>
<dbReference type="PANTHER" id="PTHR42781">
    <property type="entry name" value="SPERMIDINE/PUTRESCINE IMPORT ATP-BINDING PROTEIN POTA"/>
    <property type="match status" value="1"/>
</dbReference>
<dbReference type="GO" id="GO:0015697">
    <property type="term" value="P:quaternary ammonium group transport"/>
    <property type="evidence" value="ECO:0007669"/>
    <property type="project" value="UniProtKB-ARBA"/>
</dbReference>
<evidence type="ECO:0000256" key="6">
    <source>
        <dbReference type="ARBA" id="ARBA00023004"/>
    </source>
</evidence>
<dbReference type="SUPFAM" id="SSF50331">
    <property type="entry name" value="MOP-like"/>
    <property type="match status" value="1"/>
</dbReference>
<dbReference type="PROSITE" id="PS50893">
    <property type="entry name" value="ABC_TRANSPORTER_2"/>
    <property type="match status" value="1"/>
</dbReference>
<dbReference type="Gene3D" id="2.40.50.100">
    <property type="match status" value="1"/>
</dbReference>
<dbReference type="GO" id="GO:0016887">
    <property type="term" value="F:ATP hydrolysis activity"/>
    <property type="evidence" value="ECO:0007669"/>
    <property type="project" value="InterPro"/>
</dbReference>
<dbReference type="InterPro" id="IPR017871">
    <property type="entry name" value="ABC_transporter-like_CS"/>
</dbReference>
<keyword evidence="4" id="KW-0547">Nucleotide-binding</keyword>
<keyword evidence="7" id="KW-0406">Ion transport</keyword>
<dbReference type="SMART" id="SM00382">
    <property type="entry name" value="AAA"/>
    <property type="match status" value="1"/>
</dbReference>
<evidence type="ECO:0000256" key="7">
    <source>
        <dbReference type="ARBA" id="ARBA00023065"/>
    </source>
</evidence>
<proteinExistence type="predicted"/>
<dbReference type="EMBL" id="CP049056">
    <property type="protein sequence ID" value="QIE54288.1"/>
    <property type="molecule type" value="Genomic_DNA"/>
</dbReference>
<dbReference type="InterPro" id="IPR013611">
    <property type="entry name" value="Transp-assoc_OB_typ2"/>
</dbReference>
<dbReference type="Proteomes" id="UP000503336">
    <property type="component" value="Chromosome"/>
</dbReference>
<keyword evidence="2" id="KW-1003">Cell membrane</keyword>
<dbReference type="GO" id="GO:0043190">
    <property type="term" value="C:ATP-binding cassette (ABC) transporter complex"/>
    <property type="evidence" value="ECO:0007669"/>
    <property type="project" value="InterPro"/>
</dbReference>
<keyword evidence="1" id="KW-0813">Transport</keyword>
<evidence type="ECO:0000256" key="2">
    <source>
        <dbReference type="ARBA" id="ARBA00022475"/>
    </source>
</evidence>
<dbReference type="InterPro" id="IPR015853">
    <property type="entry name" value="ABC_transpr_FbpC"/>
</dbReference>
<keyword evidence="11" id="KW-1185">Reference proteome</keyword>
<evidence type="ECO:0000256" key="5">
    <source>
        <dbReference type="ARBA" id="ARBA00022840"/>
    </source>
</evidence>
<dbReference type="KEGG" id="hdh:G5B40_01795"/>
<dbReference type="GO" id="GO:0015408">
    <property type="term" value="F:ABC-type ferric iron transporter activity"/>
    <property type="evidence" value="ECO:0007669"/>
    <property type="project" value="InterPro"/>
</dbReference>
<keyword evidence="5 10" id="KW-0067">ATP-binding</keyword>
<organism evidence="10 11">
    <name type="scientific">Pikeienuella piscinae</name>
    <dbReference type="NCBI Taxonomy" id="2748098"/>
    <lineage>
        <taxon>Bacteria</taxon>
        <taxon>Pseudomonadati</taxon>
        <taxon>Pseudomonadota</taxon>
        <taxon>Alphaproteobacteria</taxon>
        <taxon>Rhodobacterales</taxon>
        <taxon>Paracoccaceae</taxon>
        <taxon>Pikeienuella</taxon>
    </lineage>
</organism>
<gene>
    <name evidence="10" type="ORF">G5B40_01795</name>
</gene>
<keyword evidence="8" id="KW-0472">Membrane</keyword>
<dbReference type="Gene3D" id="3.40.50.300">
    <property type="entry name" value="P-loop containing nucleotide triphosphate hydrolases"/>
    <property type="match status" value="1"/>
</dbReference>
<dbReference type="RefSeq" id="WP_165094311.1">
    <property type="nucleotide sequence ID" value="NZ_CP049056.1"/>
</dbReference>
<dbReference type="InterPro" id="IPR027417">
    <property type="entry name" value="P-loop_NTPase"/>
</dbReference>
<dbReference type="Pfam" id="PF00005">
    <property type="entry name" value="ABC_tran"/>
    <property type="match status" value="1"/>
</dbReference>
<dbReference type="FunFam" id="3.40.50.300:FF:000425">
    <property type="entry name" value="Probable ABC transporter, ATP-binding subunit"/>
    <property type="match status" value="1"/>
</dbReference>
<dbReference type="CDD" id="cd03259">
    <property type="entry name" value="ABC_Carb_Solutes_like"/>
    <property type="match status" value="1"/>
</dbReference>
<dbReference type="PROSITE" id="PS00211">
    <property type="entry name" value="ABC_TRANSPORTER_1"/>
    <property type="match status" value="1"/>
</dbReference>
<evidence type="ECO:0000259" key="9">
    <source>
        <dbReference type="PROSITE" id="PS50893"/>
    </source>
</evidence>
<sequence>MTAPPRLALDRVARTFDGVAVVDDLSLEIAAGEVLCLLGPSGCGKTTTLRIAAGVERQSSGRVLLEGVVVSDANRHEPPERRSVGLMFQDFALFPHLDIAANIAFGLSGPKRERGAVAERFLERVGLKGFGGKYPHMLSGGEQQRVALARALAPNPRVMLMDEPFSGLDNRLRDAVRDQALSILKAEGTAVLLVTHDPEEAMRMADRIALMRKGRIVQTGAPYNVYNRPVDREAASFLSDVNVIHGVVRNRQTDTPFGLFLTPKLIDGADVEIIVRPEHLKVDLGENGPPAANVKTGVPAAGTVVRARFVGAESLIEVRMEHDGARLISTVPGAFLPEEGARVWLSLRRDHCHLFPCRVQSHVSDPYISTDARTAAE</sequence>
<dbReference type="InterPro" id="IPR008995">
    <property type="entry name" value="Mo/tungstate-bd_C_term_dom"/>
</dbReference>
<feature type="domain" description="ABC transporter" evidence="9">
    <location>
        <begin position="7"/>
        <end position="238"/>
    </location>
</feature>
<accession>A0A7L5BUD5</accession>
<dbReference type="PANTHER" id="PTHR42781:SF4">
    <property type="entry name" value="SPERMIDINE_PUTRESCINE IMPORT ATP-BINDING PROTEIN POTA"/>
    <property type="match status" value="1"/>
</dbReference>
<protein>
    <submittedName>
        <fullName evidence="10">ABC transporter ATP-binding protein</fullName>
    </submittedName>
</protein>
<evidence type="ECO:0000256" key="1">
    <source>
        <dbReference type="ARBA" id="ARBA00022448"/>
    </source>
</evidence>
<name>A0A7L5BUD5_9RHOB</name>
<dbReference type="SUPFAM" id="SSF52540">
    <property type="entry name" value="P-loop containing nucleoside triphosphate hydrolases"/>
    <property type="match status" value="1"/>
</dbReference>
<reference evidence="10 11" key="1">
    <citation type="submission" date="2020-02" db="EMBL/GenBank/DDBJ databases">
        <title>complete genome sequence of Rhodobacteraceae bacterium.</title>
        <authorList>
            <person name="Park J."/>
            <person name="Kim Y.-S."/>
            <person name="Kim K.-H."/>
        </authorList>
    </citation>
    <scope>NUCLEOTIDE SEQUENCE [LARGE SCALE GENOMIC DNA]</scope>
    <source>
        <strain evidence="10 11">RR4-56</strain>
    </source>
</reference>
<dbReference type="InterPro" id="IPR003593">
    <property type="entry name" value="AAA+_ATPase"/>
</dbReference>
<dbReference type="InterPro" id="IPR003439">
    <property type="entry name" value="ABC_transporter-like_ATP-bd"/>
</dbReference>
<evidence type="ECO:0000256" key="4">
    <source>
        <dbReference type="ARBA" id="ARBA00022741"/>
    </source>
</evidence>
<dbReference type="Gene3D" id="2.40.50.140">
    <property type="entry name" value="Nucleic acid-binding proteins"/>
    <property type="match status" value="1"/>
</dbReference>
<dbReference type="GO" id="GO:0005524">
    <property type="term" value="F:ATP binding"/>
    <property type="evidence" value="ECO:0007669"/>
    <property type="project" value="UniProtKB-KW"/>
</dbReference>
<evidence type="ECO:0000313" key="11">
    <source>
        <dbReference type="Proteomes" id="UP000503336"/>
    </source>
</evidence>
<evidence type="ECO:0000256" key="3">
    <source>
        <dbReference type="ARBA" id="ARBA00022496"/>
    </source>
</evidence>
<keyword evidence="6" id="KW-0408">Iron</keyword>
<keyword evidence="3" id="KW-0410">Iron transport</keyword>
<dbReference type="InterPro" id="IPR012340">
    <property type="entry name" value="NA-bd_OB-fold"/>
</dbReference>
<dbReference type="Pfam" id="PF08402">
    <property type="entry name" value="TOBE_2"/>
    <property type="match status" value="1"/>
</dbReference>
<evidence type="ECO:0000256" key="8">
    <source>
        <dbReference type="ARBA" id="ARBA00023136"/>
    </source>
</evidence>